<dbReference type="Pfam" id="PF07534">
    <property type="entry name" value="TLD"/>
    <property type="match status" value="1"/>
</dbReference>
<reference evidence="8" key="1">
    <citation type="submission" date="2016-10" db="EMBL/GenBank/DDBJ databases">
        <authorList>
            <person name="Benchimol M."/>
            <person name="Almeida L.G."/>
            <person name="Vasconcelos A.T."/>
            <person name="Perreira-Neves A."/>
            <person name="Rosa I.A."/>
            <person name="Tasca T."/>
            <person name="Bogo M.R."/>
            <person name="de Souza W."/>
        </authorList>
    </citation>
    <scope>NUCLEOTIDE SEQUENCE [LARGE SCALE GENOMIC DNA]</scope>
    <source>
        <strain evidence="8">K</strain>
    </source>
</reference>
<dbReference type="AlphaFoldDB" id="A0A1J4JB14"/>
<evidence type="ECO:0000256" key="3">
    <source>
        <dbReference type="ARBA" id="ARBA00023128"/>
    </source>
</evidence>
<dbReference type="GO" id="GO:0005739">
    <property type="term" value="C:mitochondrion"/>
    <property type="evidence" value="ECO:0007669"/>
    <property type="project" value="UniProtKB-SubCell"/>
</dbReference>
<feature type="compositionally biased region" description="Polar residues" evidence="5">
    <location>
        <begin position="341"/>
        <end position="354"/>
    </location>
</feature>
<evidence type="ECO:0000256" key="1">
    <source>
        <dbReference type="ARBA" id="ARBA00004173"/>
    </source>
</evidence>
<comment type="similarity">
    <text evidence="2">Belongs to the OXR1 family.</text>
</comment>
<dbReference type="GeneID" id="94829911"/>
<dbReference type="SUPFAM" id="SSF54106">
    <property type="entry name" value="LysM domain"/>
    <property type="match status" value="1"/>
</dbReference>
<accession>A0A1J4JB14</accession>
<dbReference type="PROSITE" id="PS51886">
    <property type="entry name" value="TLDC"/>
    <property type="match status" value="1"/>
</dbReference>
<dbReference type="RefSeq" id="XP_068349503.1">
    <property type="nucleotide sequence ID" value="XM_068495207.1"/>
</dbReference>
<evidence type="ECO:0000313" key="9">
    <source>
        <dbReference type="Proteomes" id="UP000179807"/>
    </source>
</evidence>
<dbReference type="CDD" id="cd00118">
    <property type="entry name" value="LysM"/>
    <property type="match status" value="1"/>
</dbReference>
<feature type="compositionally biased region" description="Basic and acidic residues" evidence="5">
    <location>
        <begin position="213"/>
        <end position="233"/>
    </location>
</feature>
<evidence type="ECO:0000256" key="5">
    <source>
        <dbReference type="SAM" id="MobiDB-lite"/>
    </source>
</evidence>
<feature type="compositionally biased region" description="Basic residues" evidence="5">
    <location>
        <begin position="356"/>
        <end position="377"/>
    </location>
</feature>
<sequence length="622" mass="70377">MTEKVSFLQNAEIQSESISDNGDEVTIDDIDTHLAKSSSIETLPIVKGNYVSFSVPTIPKIGLLDSGSPIPTEFLDNSFTSDLTANSNGENGQITSNSNEEQQLNFQNEVNSNLNNNQEKNKIIHYEVQEDDTIDSIAAKFGLTSDYLRKRNNMEPGTSIKVGDILLVNKLTENESPPVFKCSKLSIDFVDPPIPGKLYIDGNYLMFRTLPENPEKGSEKEKLNGKGNEKENDSNDADNEMKINLIGHLESVTLPHPKVMAEESPDLSLPDTPMIYMITYLEDPLDDMTMSAIYFETTLSEVNKIKKLVETTAIRAQQQINYTAPNPSEIPFKAEDEEEPNNSIYSEQKSQNHITKQQKSKNKFKTSKSKKVKNHKTHINDFNNEKEKDDKEAFPSTRLSKPFTSLRNFIRLPKFKSNPPPPLEETVRQRRRTLSELPKILQHQGCSEILSDREIDDLRAHFPYRFKNLDWNLLYQLSRDGASYTSFFNNTEKAMPVVLLIKTDKNEIIGAFISCGLKFSKRYYGNGDIFVFRFGVNPKCEVFKWNEGTNQFFVSSSKTDISVGGGGASAIWIDGNLLNAISEPCPTFHSPQLTSETQFQCNEIEVWRIGNPNNNNSQSYYV</sequence>
<comment type="caution">
    <text evidence="8">The sequence shown here is derived from an EMBL/GenBank/DDBJ whole genome shotgun (WGS) entry which is preliminary data.</text>
</comment>
<evidence type="ECO:0000259" key="7">
    <source>
        <dbReference type="PROSITE" id="PS51886"/>
    </source>
</evidence>
<dbReference type="EMBL" id="MLAK01001182">
    <property type="protein sequence ID" value="OHS96366.1"/>
    <property type="molecule type" value="Genomic_DNA"/>
</dbReference>
<keyword evidence="3" id="KW-0496">Mitochondrion</keyword>
<proteinExistence type="inferred from homology"/>
<evidence type="ECO:0000313" key="8">
    <source>
        <dbReference type="EMBL" id="OHS96366.1"/>
    </source>
</evidence>
<dbReference type="SMART" id="SM00257">
    <property type="entry name" value="LysM"/>
    <property type="match status" value="1"/>
</dbReference>
<dbReference type="Pfam" id="PF01476">
    <property type="entry name" value="LysM"/>
    <property type="match status" value="1"/>
</dbReference>
<dbReference type="PANTHER" id="PTHR23354">
    <property type="entry name" value="NUCLEOLAR PROTEIN 7/ESTROGEN RECEPTOR COACTIVATOR-RELATED"/>
    <property type="match status" value="1"/>
</dbReference>
<feature type="domain" description="LysM" evidence="6">
    <location>
        <begin position="124"/>
        <end position="168"/>
    </location>
</feature>
<comment type="subcellular location">
    <subcellularLocation>
        <location evidence="1">Mitochondrion</location>
    </subcellularLocation>
</comment>
<dbReference type="PROSITE" id="PS51782">
    <property type="entry name" value="LYSM"/>
    <property type="match status" value="1"/>
</dbReference>
<dbReference type="InterPro" id="IPR018392">
    <property type="entry name" value="LysM"/>
</dbReference>
<dbReference type="PANTHER" id="PTHR23354:SF62">
    <property type="entry name" value="MUSTARD, ISOFORM V"/>
    <property type="match status" value="1"/>
</dbReference>
<evidence type="ECO:0000259" key="6">
    <source>
        <dbReference type="PROSITE" id="PS51782"/>
    </source>
</evidence>
<dbReference type="Gene3D" id="3.10.350.10">
    <property type="entry name" value="LysM domain"/>
    <property type="match status" value="1"/>
</dbReference>
<dbReference type="InterPro" id="IPR006571">
    <property type="entry name" value="TLDc_dom"/>
</dbReference>
<organism evidence="8 9">
    <name type="scientific">Tritrichomonas foetus</name>
    <dbReference type="NCBI Taxonomy" id="1144522"/>
    <lineage>
        <taxon>Eukaryota</taxon>
        <taxon>Metamonada</taxon>
        <taxon>Parabasalia</taxon>
        <taxon>Tritrichomonadida</taxon>
        <taxon>Tritrichomonadidae</taxon>
        <taxon>Tritrichomonas</taxon>
    </lineage>
</organism>
<feature type="region of interest" description="Disordered" evidence="5">
    <location>
        <begin position="211"/>
        <end position="237"/>
    </location>
</feature>
<dbReference type="VEuPathDB" id="TrichDB:TRFO_10043"/>
<feature type="domain" description="TLDc" evidence="7">
    <location>
        <begin position="448"/>
        <end position="610"/>
    </location>
</feature>
<dbReference type="OrthoDB" id="26679at2759"/>
<evidence type="ECO:0000256" key="2">
    <source>
        <dbReference type="ARBA" id="ARBA00009540"/>
    </source>
</evidence>
<dbReference type="Proteomes" id="UP000179807">
    <property type="component" value="Unassembled WGS sequence"/>
</dbReference>
<evidence type="ECO:0000256" key="4">
    <source>
        <dbReference type="ARBA" id="ARBA00040604"/>
    </source>
</evidence>
<dbReference type="InterPro" id="IPR036779">
    <property type="entry name" value="LysM_dom_sf"/>
</dbReference>
<feature type="region of interest" description="Disordered" evidence="5">
    <location>
        <begin position="324"/>
        <end position="396"/>
    </location>
</feature>
<dbReference type="SMART" id="SM00584">
    <property type="entry name" value="TLDc"/>
    <property type="match status" value="1"/>
</dbReference>
<keyword evidence="9" id="KW-1185">Reference proteome</keyword>
<name>A0A1J4JB14_9EUKA</name>
<protein>
    <recommendedName>
        <fullName evidence="4">Oxidation resistance protein 1</fullName>
    </recommendedName>
</protein>
<gene>
    <name evidence="8" type="ORF">TRFO_10043</name>
</gene>
<feature type="compositionally biased region" description="Basic and acidic residues" evidence="5">
    <location>
        <begin position="383"/>
        <end position="393"/>
    </location>
</feature>